<dbReference type="EMBL" id="BMFL01000019">
    <property type="protein sequence ID" value="GGF07590.1"/>
    <property type="molecule type" value="Genomic_DNA"/>
</dbReference>
<sequence length="160" mass="17251">MDSNVILHLITGILLIIGLIGTILPVVPGAPIAYLGLIVFKFSDDCTYGWLTIIIAGIFVLIGFLLDYLLPSYFTKKLGGTKYGVWGSILGLIVGLFFPPIGFIIGPFLGAFLGELLFSKSNTKSALKSAFGSFVGFMVTTGYDIILVLIFIGIFVYQLV</sequence>
<evidence type="ECO:0000313" key="5">
    <source>
        <dbReference type="Proteomes" id="UP000650994"/>
    </source>
</evidence>
<feature type="transmembrane region" description="Helical" evidence="1">
    <location>
        <begin position="89"/>
        <end position="118"/>
    </location>
</feature>
<accession>A0A1M6SQ93</accession>
<organism evidence="3 4">
    <name type="scientific">Chishuiella changwenlii</name>
    <dbReference type="NCBI Taxonomy" id="1434701"/>
    <lineage>
        <taxon>Bacteria</taxon>
        <taxon>Pseudomonadati</taxon>
        <taxon>Bacteroidota</taxon>
        <taxon>Flavobacteriia</taxon>
        <taxon>Flavobacteriales</taxon>
        <taxon>Weeksellaceae</taxon>
        <taxon>Chishuiella</taxon>
    </lineage>
</organism>
<dbReference type="AlphaFoldDB" id="A0A1M6SQ93"/>
<evidence type="ECO:0000313" key="3">
    <source>
        <dbReference type="EMBL" id="SHK46893.1"/>
    </source>
</evidence>
<dbReference type="Proteomes" id="UP000650994">
    <property type="component" value="Unassembled WGS sequence"/>
</dbReference>
<evidence type="ECO:0000313" key="4">
    <source>
        <dbReference type="Proteomes" id="UP000184120"/>
    </source>
</evidence>
<keyword evidence="5" id="KW-1185">Reference proteome</keyword>
<reference evidence="4" key="2">
    <citation type="submission" date="2016-11" db="EMBL/GenBank/DDBJ databases">
        <authorList>
            <person name="Varghese N."/>
            <person name="Submissions S."/>
        </authorList>
    </citation>
    <scope>NUCLEOTIDE SEQUENCE [LARGE SCALE GENOMIC DNA]</scope>
    <source>
        <strain evidence="4">DSM 27989</strain>
    </source>
</reference>
<evidence type="ECO:0000313" key="2">
    <source>
        <dbReference type="EMBL" id="GGF07590.1"/>
    </source>
</evidence>
<feature type="transmembrane region" description="Helical" evidence="1">
    <location>
        <begin position="48"/>
        <end position="69"/>
    </location>
</feature>
<dbReference type="EMBL" id="FRBH01000001">
    <property type="protein sequence ID" value="SHK46893.1"/>
    <property type="molecule type" value="Genomic_DNA"/>
</dbReference>
<reference evidence="2" key="1">
    <citation type="journal article" date="2014" name="Int. J. Syst. Evol. Microbiol.">
        <title>Complete genome of a new Firmicutes species belonging to the dominant human colonic microbiota ('Ruminococcus bicirculans') reveals two chromosomes and a selective capacity to utilize plant glucans.</title>
        <authorList>
            <consortium name="NISC Comparative Sequencing Program"/>
            <person name="Wegmann U."/>
            <person name="Louis P."/>
            <person name="Goesmann A."/>
            <person name="Henrissat B."/>
            <person name="Duncan S.H."/>
            <person name="Flint H.J."/>
        </authorList>
    </citation>
    <scope>NUCLEOTIDE SEQUENCE</scope>
    <source>
        <strain evidence="2">CGMCC 1.12707</strain>
    </source>
</reference>
<gene>
    <name evidence="2" type="ORF">GCM10010984_26000</name>
    <name evidence="3" type="ORF">SAMN05443634_10180</name>
</gene>
<dbReference type="STRING" id="1434701.SAMN05443634_10180"/>
<reference evidence="2" key="5">
    <citation type="submission" date="2024-05" db="EMBL/GenBank/DDBJ databases">
        <authorList>
            <person name="Sun Q."/>
            <person name="Zhou Y."/>
        </authorList>
    </citation>
    <scope>NUCLEOTIDE SEQUENCE</scope>
    <source>
        <strain evidence="2">CGMCC 1.12707</strain>
    </source>
</reference>
<dbReference type="RefSeq" id="WP_072928797.1">
    <property type="nucleotide sequence ID" value="NZ_BMFL01000019.1"/>
</dbReference>
<name>A0A1M6SQ93_9FLAO</name>
<protein>
    <submittedName>
        <fullName evidence="2">Membrane protein</fullName>
    </submittedName>
</protein>
<keyword evidence="1" id="KW-1133">Transmembrane helix</keyword>
<reference evidence="3" key="3">
    <citation type="submission" date="2016-11" db="EMBL/GenBank/DDBJ databases">
        <authorList>
            <person name="Jaros S."/>
            <person name="Januszkiewicz K."/>
            <person name="Wedrychowicz H."/>
        </authorList>
    </citation>
    <scope>NUCLEOTIDE SEQUENCE [LARGE SCALE GENOMIC DNA]</scope>
    <source>
        <strain evidence="3">DSM 27989</strain>
    </source>
</reference>
<feature type="transmembrane region" description="Helical" evidence="1">
    <location>
        <begin position="130"/>
        <end position="157"/>
    </location>
</feature>
<dbReference type="InterPro" id="IPR007403">
    <property type="entry name" value="DUF456"/>
</dbReference>
<dbReference type="OrthoDB" id="9808460at2"/>
<dbReference type="PANTHER" id="PTHR39165">
    <property type="entry name" value="IG HYPOTHETICAL 17883"/>
    <property type="match status" value="1"/>
</dbReference>
<dbReference type="Proteomes" id="UP000184120">
    <property type="component" value="Unassembled WGS sequence"/>
</dbReference>
<reference evidence="5" key="4">
    <citation type="journal article" date="2019" name="Int. J. Syst. Evol. Microbiol.">
        <title>The Global Catalogue of Microorganisms (GCM) 10K type strain sequencing project: providing services to taxonomists for standard genome sequencing and annotation.</title>
        <authorList>
            <consortium name="The Broad Institute Genomics Platform"/>
            <consortium name="The Broad Institute Genome Sequencing Center for Infectious Disease"/>
            <person name="Wu L."/>
            <person name="Ma J."/>
        </authorList>
    </citation>
    <scope>NUCLEOTIDE SEQUENCE [LARGE SCALE GENOMIC DNA]</scope>
    <source>
        <strain evidence="5">CGMCC 1.12707</strain>
    </source>
</reference>
<feature type="transmembrane region" description="Helical" evidence="1">
    <location>
        <begin position="6"/>
        <end position="27"/>
    </location>
</feature>
<keyword evidence="1" id="KW-0472">Membrane</keyword>
<keyword evidence="1" id="KW-0812">Transmembrane</keyword>
<proteinExistence type="predicted"/>
<dbReference type="Pfam" id="PF04306">
    <property type="entry name" value="DUF456"/>
    <property type="match status" value="1"/>
</dbReference>
<evidence type="ECO:0000256" key="1">
    <source>
        <dbReference type="SAM" id="Phobius"/>
    </source>
</evidence>
<dbReference type="PANTHER" id="PTHR39165:SF1">
    <property type="entry name" value="DUF456 DOMAIN-CONTAINING PROTEIN"/>
    <property type="match status" value="1"/>
</dbReference>